<dbReference type="SUPFAM" id="SSF48371">
    <property type="entry name" value="ARM repeat"/>
    <property type="match status" value="1"/>
</dbReference>
<feature type="compositionally biased region" description="Acidic residues" evidence="7">
    <location>
        <begin position="609"/>
        <end position="623"/>
    </location>
</feature>
<dbReference type="GO" id="GO:0043161">
    <property type="term" value="P:proteasome-mediated ubiquitin-dependent protein catabolic process"/>
    <property type="evidence" value="ECO:0007669"/>
    <property type="project" value="TreeGrafter"/>
</dbReference>
<dbReference type="Gene3D" id="3.30.2160.10">
    <property type="entry name" value="Hect, E3 ligase catalytic domain"/>
    <property type="match status" value="1"/>
</dbReference>
<organism evidence="9 10">
    <name type="scientific">Sugiyamaella lignohabitans</name>
    <dbReference type="NCBI Taxonomy" id="796027"/>
    <lineage>
        <taxon>Eukaryota</taxon>
        <taxon>Fungi</taxon>
        <taxon>Dikarya</taxon>
        <taxon>Ascomycota</taxon>
        <taxon>Saccharomycotina</taxon>
        <taxon>Dipodascomycetes</taxon>
        <taxon>Dipodascales</taxon>
        <taxon>Trichomonascaceae</taxon>
        <taxon>Sugiyamaella</taxon>
    </lineage>
</organism>
<evidence type="ECO:0000256" key="6">
    <source>
        <dbReference type="PROSITE-ProRule" id="PRU00104"/>
    </source>
</evidence>
<evidence type="ECO:0000256" key="4">
    <source>
        <dbReference type="ARBA" id="ARBA00022679"/>
    </source>
</evidence>
<evidence type="ECO:0000313" key="10">
    <source>
        <dbReference type="Proteomes" id="UP000189580"/>
    </source>
</evidence>
<feature type="region of interest" description="Disordered" evidence="7">
    <location>
        <begin position="605"/>
        <end position="644"/>
    </location>
</feature>
<protein>
    <recommendedName>
        <fullName evidence="3">HECT-type E3 ubiquitin transferase</fullName>
        <ecNumber evidence="3">2.3.2.26</ecNumber>
    </recommendedName>
</protein>
<accession>A0A167FFR1</accession>
<dbReference type="EMBL" id="CP014503">
    <property type="protein sequence ID" value="ANB15244.1"/>
    <property type="molecule type" value="Genomic_DNA"/>
</dbReference>
<gene>
    <name evidence="9" type="primary">UFD4</name>
    <name evidence="9" type="ORF">AWJ20_2870</name>
</gene>
<evidence type="ECO:0000256" key="7">
    <source>
        <dbReference type="SAM" id="MobiDB-lite"/>
    </source>
</evidence>
<dbReference type="GO" id="GO:0016874">
    <property type="term" value="F:ligase activity"/>
    <property type="evidence" value="ECO:0007669"/>
    <property type="project" value="UniProtKB-KW"/>
</dbReference>
<sequence>MPILENVLSNPDSVVSEKACLCVCEIVESFRYQSKELKELVSADLLGKILALLNPSVSSSQGTRFKLLKVIGILARNLTSLTAVMIHEKIGDTIYQILTHHTPMFDGSDSLKKDNTSIIQSLIHSSRDLMITSLSIVSEMLPQPQPREGCKFSGPYRLLYRSEDRTRESIERQDKLLSEECLPDVIHFCRTMTSLLLDVYSSSIDINVRRVDLQCLLKIVSILDPSSLRLVLEKQELASLLCSIFSQPEFPSLIVGALEIGIVLLEKLPEVYRSSFYRLGIMSEVATILEQEHGGEGLVLAEDEKDTDSKTDKMDQDSEDDDPQNDSIHADSYDHADRDNDEHDDDDKNESEGGDEDGDEEEEEDEEDDSEIHNANYGEFRAVRLGDFFAPGSSQSLGFESDLSELMIYNARYLQNAYDAGAVDSAGYEDEAAQLLSQLKQITTGLESSQNLDAALESLYEIIPGISSFEMIHSGVLKALLESLVSGSEEDVLLARSKFIKIFMTGKDTSRFEILLDHLHEVLGRSEHFEIITSGIGDGSKATPASSLARQVRIKLVAENGIEIPKKLRNLVLSIQAIATFKVVDDFFRSKLALNMLLSGRTIEQESSTLEEDEDEDLQDVDPDEKQEQSNDKEDREHSSPFHRWQSKLAASRDEWHLEFSLDGESIPMDGTIVGAIYKSLEAKPKSQALSGQSAVRSGLSQSSQYRNKSFPNNIWTDTFTINFSKVPGPAPKTEPKDEVEAEELNPFSQLPTSFGNSETTAIAIRLLSIFFMLNSNGEDILQDSLALSYTSQGIPPLHFTKISDSKFLNSKLTAKLNRQLEEPLVIASAIIPPWMVDSTRLYPFLFPFDTRYTFLQSTSFGYSRSMNRWQSANRNGEDGNDSRNDRLPMGRLVRQKVRVSRNHILHSAIKVMNLCGSSPNILEVEFFDEVGTGLGPTLEFYSSVSKEFSLKKNKMWREGDSHKDSDYVFGNQGLFPAPLSKHQLENTNSRKVLQLFKTLGTFIARALLDSRIIDINLNPIFFALSRSNSGLKPSISMVSAVDKQLGNSLLMIERAARKQRQEKDTVSTEQEAEESIQVLIEDLALDFTLPGYPDINLIEDGSHIPVTIDNVNEYLDLVVDMTIGSGISKQIEQFQTGFSEVFPYSALNAFSPQELAVLCGQGEEDWSYETLYESIKADHGYTKGSKIIRELLEVMTSFNPQERRAFLQFMTGSPNLPIGGFRALNPVFTVVWKQNEEPFSRDDYLPSVMTCANYLKLPNYSSKEVLEERLKTAMYEGSGAFLLS</sequence>
<dbReference type="InterPro" id="IPR045322">
    <property type="entry name" value="HECTD1/TRIP12-like"/>
</dbReference>
<evidence type="ECO:0000313" key="9">
    <source>
        <dbReference type="EMBL" id="ANB15244.1"/>
    </source>
</evidence>
<dbReference type="Gene3D" id="1.25.10.10">
    <property type="entry name" value="Leucine-rich Repeat Variant"/>
    <property type="match status" value="1"/>
</dbReference>
<dbReference type="GeneID" id="30034829"/>
<evidence type="ECO:0000256" key="2">
    <source>
        <dbReference type="ARBA" id="ARBA00006331"/>
    </source>
</evidence>
<comment type="similarity">
    <text evidence="2">Belongs to the UPL family. K-HECT subfamily.</text>
</comment>
<dbReference type="CDD" id="cd00078">
    <property type="entry name" value="HECTc"/>
    <property type="match status" value="1"/>
</dbReference>
<feature type="domain" description="HECT" evidence="8">
    <location>
        <begin position="936"/>
        <end position="1285"/>
    </location>
</feature>
<dbReference type="PANTHER" id="PTHR45670">
    <property type="entry name" value="E3 UBIQUITIN-PROTEIN LIGASE TRIP12"/>
    <property type="match status" value="1"/>
</dbReference>
<dbReference type="Gene3D" id="3.90.1750.10">
    <property type="entry name" value="Hect, E3 ligase catalytic domains"/>
    <property type="match status" value="1"/>
</dbReference>
<dbReference type="PROSITE" id="PS50237">
    <property type="entry name" value="HECT"/>
    <property type="match status" value="1"/>
</dbReference>
<dbReference type="InterPro" id="IPR035983">
    <property type="entry name" value="Hect_E3_ubiquitin_ligase"/>
</dbReference>
<dbReference type="SMART" id="SM00119">
    <property type="entry name" value="HECTc"/>
    <property type="match status" value="1"/>
</dbReference>
<dbReference type="GO" id="GO:0000209">
    <property type="term" value="P:protein polyubiquitination"/>
    <property type="evidence" value="ECO:0007669"/>
    <property type="project" value="TreeGrafter"/>
</dbReference>
<evidence type="ECO:0000256" key="5">
    <source>
        <dbReference type="ARBA" id="ARBA00022786"/>
    </source>
</evidence>
<dbReference type="GO" id="GO:0061630">
    <property type="term" value="F:ubiquitin protein ligase activity"/>
    <property type="evidence" value="ECO:0007669"/>
    <property type="project" value="UniProtKB-EC"/>
</dbReference>
<dbReference type="KEGG" id="slb:AWJ20_2870"/>
<dbReference type="RefSeq" id="XP_018737721.1">
    <property type="nucleotide sequence ID" value="XM_018879843.1"/>
</dbReference>
<feature type="compositionally biased region" description="Basic and acidic residues" evidence="7">
    <location>
        <begin position="624"/>
        <end position="640"/>
    </location>
</feature>
<evidence type="ECO:0000256" key="1">
    <source>
        <dbReference type="ARBA" id="ARBA00000885"/>
    </source>
</evidence>
<dbReference type="EC" id="2.3.2.26" evidence="3"/>
<dbReference type="GO" id="GO:0016607">
    <property type="term" value="C:nuclear speck"/>
    <property type="evidence" value="ECO:0007669"/>
    <property type="project" value="TreeGrafter"/>
</dbReference>
<feature type="compositionally biased region" description="Basic and acidic residues" evidence="7">
    <location>
        <begin position="307"/>
        <end position="316"/>
    </location>
</feature>
<proteinExistence type="inferred from homology"/>
<feature type="compositionally biased region" description="Basic and acidic residues" evidence="7">
    <location>
        <begin position="328"/>
        <end position="341"/>
    </location>
</feature>
<dbReference type="InterPro" id="IPR000569">
    <property type="entry name" value="HECT_dom"/>
</dbReference>
<dbReference type="Pfam" id="PF00632">
    <property type="entry name" value="HECT"/>
    <property type="match status" value="1"/>
</dbReference>
<comment type="catalytic activity">
    <reaction evidence="1">
        <text>S-ubiquitinyl-[E2 ubiquitin-conjugating enzyme]-L-cysteine + [acceptor protein]-L-lysine = [E2 ubiquitin-conjugating enzyme]-L-cysteine + N(6)-ubiquitinyl-[acceptor protein]-L-lysine.</text>
        <dbReference type="EC" id="2.3.2.26"/>
    </reaction>
</comment>
<dbReference type="SUPFAM" id="SSF56204">
    <property type="entry name" value="Hect, E3 ligase catalytic domain"/>
    <property type="match status" value="1"/>
</dbReference>
<feature type="active site" description="Glycyl thioester intermediate" evidence="6">
    <location>
        <position position="1252"/>
    </location>
</feature>
<keyword evidence="10" id="KW-1185">Reference proteome</keyword>
<evidence type="ECO:0000259" key="8">
    <source>
        <dbReference type="PROSITE" id="PS50237"/>
    </source>
</evidence>
<dbReference type="Proteomes" id="UP000189580">
    <property type="component" value="Chromosome b"/>
</dbReference>
<dbReference type="Gene3D" id="3.30.2410.10">
    <property type="entry name" value="Hect, E3 ligase catalytic domain"/>
    <property type="match status" value="1"/>
</dbReference>
<dbReference type="PANTHER" id="PTHR45670:SF1">
    <property type="entry name" value="E3 UBIQUITIN-PROTEIN LIGASE HECTD1"/>
    <property type="match status" value="1"/>
</dbReference>
<dbReference type="OrthoDB" id="423283at2759"/>
<keyword evidence="4" id="KW-0808">Transferase</keyword>
<reference evidence="9 10" key="1">
    <citation type="submission" date="2016-02" db="EMBL/GenBank/DDBJ databases">
        <title>Complete genome sequence and transcriptome regulation of the pentose utilising yeast Sugiyamaella lignohabitans.</title>
        <authorList>
            <person name="Bellasio M."/>
            <person name="Peymann A."/>
            <person name="Valli M."/>
            <person name="Sipitzky M."/>
            <person name="Graf A."/>
            <person name="Sauer M."/>
            <person name="Marx H."/>
            <person name="Mattanovich D."/>
        </authorList>
    </citation>
    <scope>NUCLEOTIDE SEQUENCE [LARGE SCALE GENOMIC DNA]</scope>
    <source>
        <strain evidence="9 10">CBS 10342</strain>
    </source>
</reference>
<name>A0A167FFR1_9ASCO</name>
<evidence type="ECO:0000256" key="3">
    <source>
        <dbReference type="ARBA" id="ARBA00012485"/>
    </source>
</evidence>
<dbReference type="InterPro" id="IPR011989">
    <property type="entry name" value="ARM-like"/>
</dbReference>
<keyword evidence="5 6" id="KW-0833">Ubl conjugation pathway</keyword>
<dbReference type="InterPro" id="IPR016024">
    <property type="entry name" value="ARM-type_fold"/>
</dbReference>
<feature type="compositionally biased region" description="Acidic residues" evidence="7">
    <location>
        <begin position="342"/>
        <end position="370"/>
    </location>
</feature>
<feature type="region of interest" description="Disordered" evidence="7">
    <location>
        <begin position="296"/>
        <end position="373"/>
    </location>
</feature>
<keyword evidence="9" id="KW-0436">Ligase</keyword>